<comment type="caution">
    <text evidence="1">The sequence shown here is derived from an EMBL/GenBank/DDBJ whole genome shotgun (WGS) entry which is preliminary data.</text>
</comment>
<gene>
    <name evidence="1" type="ORF">CMV_012100</name>
</gene>
<sequence length="70" mass="7878">MGDETGPVAAGFDQCDLAARSRRRKFDYEALERTFSTCDLTLTCAPHFLREIPLTQLQSSQREAIDNLCP</sequence>
<keyword evidence="2" id="KW-1185">Reference proteome</keyword>
<organism evidence="1 2">
    <name type="scientific">Castanea mollissima</name>
    <name type="common">Chinese chestnut</name>
    <dbReference type="NCBI Taxonomy" id="60419"/>
    <lineage>
        <taxon>Eukaryota</taxon>
        <taxon>Viridiplantae</taxon>
        <taxon>Streptophyta</taxon>
        <taxon>Embryophyta</taxon>
        <taxon>Tracheophyta</taxon>
        <taxon>Spermatophyta</taxon>
        <taxon>Magnoliopsida</taxon>
        <taxon>eudicotyledons</taxon>
        <taxon>Gunneridae</taxon>
        <taxon>Pentapetalae</taxon>
        <taxon>rosids</taxon>
        <taxon>fabids</taxon>
        <taxon>Fagales</taxon>
        <taxon>Fagaceae</taxon>
        <taxon>Castanea</taxon>
    </lineage>
</organism>
<dbReference type="OrthoDB" id="10396176at2759"/>
<dbReference type="AlphaFoldDB" id="A0A8J4RBM7"/>
<name>A0A8J4RBM7_9ROSI</name>
<protein>
    <submittedName>
        <fullName evidence="1">Uncharacterized protein</fullName>
    </submittedName>
</protein>
<reference evidence="1" key="1">
    <citation type="submission" date="2020-03" db="EMBL/GenBank/DDBJ databases">
        <title>Castanea mollissima Vanexum genome sequencing.</title>
        <authorList>
            <person name="Staton M."/>
        </authorList>
    </citation>
    <scope>NUCLEOTIDE SEQUENCE</scope>
    <source>
        <tissue evidence="1">Leaf</tissue>
    </source>
</reference>
<accession>A0A8J4RBM7</accession>
<proteinExistence type="predicted"/>
<dbReference type="EMBL" id="JRKL02001526">
    <property type="protein sequence ID" value="KAF3963515.1"/>
    <property type="molecule type" value="Genomic_DNA"/>
</dbReference>
<evidence type="ECO:0000313" key="2">
    <source>
        <dbReference type="Proteomes" id="UP000737018"/>
    </source>
</evidence>
<evidence type="ECO:0000313" key="1">
    <source>
        <dbReference type="EMBL" id="KAF3963515.1"/>
    </source>
</evidence>
<dbReference type="Proteomes" id="UP000737018">
    <property type="component" value="Unassembled WGS sequence"/>
</dbReference>